<gene>
    <name evidence="2" type="ORF">AVEN_62051_1</name>
</gene>
<reference evidence="2 3" key="1">
    <citation type="journal article" date="2019" name="Sci. Rep.">
        <title>Orb-weaving spider Araneus ventricosus genome elucidates the spidroin gene catalogue.</title>
        <authorList>
            <person name="Kono N."/>
            <person name="Nakamura H."/>
            <person name="Ohtoshi R."/>
            <person name="Moran D.A.P."/>
            <person name="Shinohara A."/>
            <person name="Yoshida Y."/>
            <person name="Fujiwara M."/>
            <person name="Mori M."/>
            <person name="Tomita M."/>
            <person name="Arakawa K."/>
        </authorList>
    </citation>
    <scope>NUCLEOTIDE SEQUENCE [LARGE SCALE GENOMIC DNA]</scope>
</reference>
<protein>
    <submittedName>
        <fullName evidence="2">Uncharacterized protein</fullName>
    </submittedName>
</protein>
<feature type="non-terminal residue" evidence="2">
    <location>
        <position position="1"/>
    </location>
</feature>
<dbReference type="EMBL" id="BGPR01002307">
    <property type="protein sequence ID" value="GBM71331.1"/>
    <property type="molecule type" value="Genomic_DNA"/>
</dbReference>
<evidence type="ECO:0000313" key="2">
    <source>
        <dbReference type="EMBL" id="GBM71331.1"/>
    </source>
</evidence>
<sequence>KKVSEEDVNELPEVDHHKEGPEVSNVGARFQPEI</sequence>
<comment type="caution">
    <text evidence="2">The sequence shown here is derived from an EMBL/GenBank/DDBJ whole genome shotgun (WGS) entry which is preliminary data.</text>
</comment>
<dbReference type="AlphaFoldDB" id="A0A4Y2I0U5"/>
<evidence type="ECO:0000256" key="1">
    <source>
        <dbReference type="SAM" id="MobiDB-lite"/>
    </source>
</evidence>
<name>A0A4Y2I0U5_ARAVE</name>
<keyword evidence="3" id="KW-1185">Reference proteome</keyword>
<accession>A0A4Y2I0U5</accession>
<dbReference type="Proteomes" id="UP000499080">
    <property type="component" value="Unassembled WGS sequence"/>
</dbReference>
<proteinExistence type="predicted"/>
<feature type="region of interest" description="Disordered" evidence="1">
    <location>
        <begin position="1"/>
        <end position="34"/>
    </location>
</feature>
<organism evidence="2 3">
    <name type="scientific">Araneus ventricosus</name>
    <name type="common">Orbweaver spider</name>
    <name type="synonym">Epeira ventricosa</name>
    <dbReference type="NCBI Taxonomy" id="182803"/>
    <lineage>
        <taxon>Eukaryota</taxon>
        <taxon>Metazoa</taxon>
        <taxon>Ecdysozoa</taxon>
        <taxon>Arthropoda</taxon>
        <taxon>Chelicerata</taxon>
        <taxon>Arachnida</taxon>
        <taxon>Araneae</taxon>
        <taxon>Araneomorphae</taxon>
        <taxon>Entelegynae</taxon>
        <taxon>Araneoidea</taxon>
        <taxon>Araneidae</taxon>
        <taxon>Araneus</taxon>
    </lineage>
</organism>
<evidence type="ECO:0000313" key="3">
    <source>
        <dbReference type="Proteomes" id="UP000499080"/>
    </source>
</evidence>
<feature type="compositionally biased region" description="Acidic residues" evidence="1">
    <location>
        <begin position="1"/>
        <end position="12"/>
    </location>
</feature>